<feature type="region of interest" description="Disordered" evidence="1">
    <location>
        <begin position="164"/>
        <end position="191"/>
    </location>
</feature>
<evidence type="ECO:0000256" key="1">
    <source>
        <dbReference type="SAM" id="MobiDB-lite"/>
    </source>
</evidence>
<reference evidence="2" key="1">
    <citation type="submission" date="2018-11" db="EMBL/GenBank/DDBJ databases">
        <authorList>
            <consortium name="Pathogen Informatics"/>
        </authorList>
    </citation>
    <scope>NUCLEOTIDE SEQUENCE</scope>
</reference>
<keyword evidence="3" id="KW-1185">Reference proteome</keyword>
<gene>
    <name evidence="2" type="ORF">PXEA_LOCUS11448</name>
</gene>
<feature type="compositionally biased region" description="Polar residues" evidence="1">
    <location>
        <begin position="164"/>
        <end position="188"/>
    </location>
</feature>
<name>A0A448WR04_9PLAT</name>
<proteinExistence type="predicted"/>
<organism evidence="2 3">
    <name type="scientific">Protopolystoma xenopodis</name>
    <dbReference type="NCBI Taxonomy" id="117903"/>
    <lineage>
        <taxon>Eukaryota</taxon>
        <taxon>Metazoa</taxon>
        <taxon>Spiralia</taxon>
        <taxon>Lophotrochozoa</taxon>
        <taxon>Platyhelminthes</taxon>
        <taxon>Monogenea</taxon>
        <taxon>Polyopisthocotylea</taxon>
        <taxon>Polystomatidea</taxon>
        <taxon>Polystomatidae</taxon>
        <taxon>Protopolystoma</taxon>
    </lineage>
</organism>
<evidence type="ECO:0000313" key="2">
    <source>
        <dbReference type="EMBL" id="VEL18008.1"/>
    </source>
</evidence>
<comment type="caution">
    <text evidence="2">The sequence shown here is derived from an EMBL/GenBank/DDBJ whole genome shotgun (WGS) entry which is preliminary data.</text>
</comment>
<feature type="compositionally biased region" description="Low complexity" evidence="1">
    <location>
        <begin position="67"/>
        <end position="80"/>
    </location>
</feature>
<dbReference type="AlphaFoldDB" id="A0A448WR04"/>
<dbReference type="EMBL" id="CAAALY010035249">
    <property type="protein sequence ID" value="VEL18008.1"/>
    <property type="molecule type" value="Genomic_DNA"/>
</dbReference>
<feature type="region of interest" description="Disordered" evidence="1">
    <location>
        <begin position="67"/>
        <end position="99"/>
    </location>
</feature>
<feature type="region of interest" description="Disordered" evidence="1">
    <location>
        <begin position="210"/>
        <end position="229"/>
    </location>
</feature>
<protein>
    <submittedName>
        <fullName evidence="2">Uncharacterized protein</fullName>
    </submittedName>
</protein>
<evidence type="ECO:0000313" key="3">
    <source>
        <dbReference type="Proteomes" id="UP000784294"/>
    </source>
</evidence>
<feature type="compositionally biased region" description="Polar residues" evidence="1">
    <location>
        <begin position="81"/>
        <end position="95"/>
    </location>
</feature>
<accession>A0A448WR04</accession>
<sequence>MEKGQSAADSGPIYTERLHLHIPALATSSVCLLGAPSGGSSVGRCCENADIDALTCAKKSIGSGAALSSSSPPASHSHPSCTHTYNQQHTKTPVSPTCVRPASYHLDRRASSTATSSLPHPLCPNLPVRFVVLHQVVLAVRLRIGHIWPTLMLQTTLPIVIGSRPQQAPCQPPSLSGTHHSTSDQAGQLSGKIPRLAFVETPIGAAIRHRSRYASSTENPIRAVPPTTG</sequence>
<dbReference type="Proteomes" id="UP000784294">
    <property type="component" value="Unassembled WGS sequence"/>
</dbReference>